<dbReference type="SUPFAM" id="SSF89392">
    <property type="entry name" value="Prokaryotic lipoproteins and lipoprotein localization factors"/>
    <property type="match status" value="1"/>
</dbReference>
<comment type="subunit">
    <text evidence="3 10">Monomer.</text>
</comment>
<keyword evidence="9 10" id="KW-0143">Chaperone</keyword>
<evidence type="ECO:0000256" key="10">
    <source>
        <dbReference type="HAMAP-Rule" id="MF_00240"/>
    </source>
</evidence>
<comment type="similarity">
    <text evidence="2 10">Belongs to the LolA family.</text>
</comment>
<gene>
    <name evidence="10 11" type="primary">lolA</name>
    <name evidence="11" type="ORF">RBH19_12570</name>
</gene>
<dbReference type="CDD" id="cd16325">
    <property type="entry name" value="LolA"/>
    <property type="match status" value="1"/>
</dbReference>
<proteinExistence type="inferred from homology"/>
<dbReference type="NCBIfam" id="TIGR00547">
    <property type="entry name" value="lolA"/>
    <property type="match status" value="1"/>
</dbReference>
<comment type="subcellular location">
    <subcellularLocation>
        <location evidence="1 10">Periplasm</location>
    </subcellularLocation>
</comment>
<evidence type="ECO:0000313" key="11">
    <source>
        <dbReference type="EMBL" id="MDQ2070706.1"/>
    </source>
</evidence>
<evidence type="ECO:0000256" key="9">
    <source>
        <dbReference type="ARBA" id="ARBA00023186"/>
    </source>
</evidence>
<name>A0ABU0W9I5_9GAMM</name>
<accession>A0ABU0W9I5</accession>
<keyword evidence="6 10" id="KW-0732">Signal</keyword>
<keyword evidence="5 10" id="KW-0813">Transport</keyword>
<dbReference type="InterPro" id="IPR029046">
    <property type="entry name" value="LolA/LolB/LppX"/>
</dbReference>
<dbReference type="RefSeq" id="WP_306729203.1">
    <property type="nucleotide sequence ID" value="NZ_JAVDDT010000009.1"/>
</dbReference>
<evidence type="ECO:0000256" key="2">
    <source>
        <dbReference type="ARBA" id="ARBA00007615"/>
    </source>
</evidence>
<keyword evidence="7 10" id="KW-0574">Periplasm</keyword>
<comment type="caution">
    <text evidence="11">The sequence shown here is derived from an EMBL/GenBank/DDBJ whole genome shotgun (WGS) entry which is preliminary data.</text>
</comment>
<protein>
    <recommendedName>
        <fullName evidence="4 10">Outer-membrane lipoprotein carrier protein</fullName>
    </recommendedName>
</protein>
<dbReference type="PANTHER" id="PTHR35869:SF1">
    <property type="entry name" value="OUTER-MEMBRANE LIPOPROTEIN CARRIER PROTEIN"/>
    <property type="match status" value="1"/>
</dbReference>
<dbReference type="EMBL" id="JAVDDT010000009">
    <property type="protein sequence ID" value="MDQ2070706.1"/>
    <property type="molecule type" value="Genomic_DNA"/>
</dbReference>
<evidence type="ECO:0000256" key="1">
    <source>
        <dbReference type="ARBA" id="ARBA00004418"/>
    </source>
</evidence>
<evidence type="ECO:0000256" key="8">
    <source>
        <dbReference type="ARBA" id="ARBA00022927"/>
    </source>
</evidence>
<dbReference type="Pfam" id="PF03548">
    <property type="entry name" value="LolA"/>
    <property type="match status" value="1"/>
</dbReference>
<dbReference type="PANTHER" id="PTHR35869">
    <property type="entry name" value="OUTER-MEMBRANE LIPOPROTEIN CARRIER PROTEIN"/>
    <property type="match status" value="1"/>
</dbReference>
<dbReference type="Proteomes" id="UP001239019">
    <property type="component" value="Unassembled WGS sequence"/>
</dbReference>
<evidence type="ECO:0000256" key="4">
    <source>
        <dbReference type="ARBA" id="ARBA00014035"/>
    </source>
</evidence>
<feature type="chain" id="PRO_5044913888" description="Outer-membrane lipoprotein carrier protein" evidence="10">
    <location>
        <begin position="30"/>
        <end position="215"/>
    </location>
</feature>
<evidence type="ECO:0000256" key="3">
    <source>
        <dbReference type="ARBA" id="ARBA00011245"/>
    </source>
</evidence>
<evidence type="ECO:0000256" key="5">
    <source>
        <dbReference type="ARBA" id="ARBA00022448"/>
    </source>
</evidence>
<dbReference type="Gene3D" id="2.50.20.10">
    <property type="entry name" value="Lipoprotein localisation LolA/LolB/LppX"/>
    <property type="match status" value="1"/>
</dbReference>
<organism evidence="11 12">
    <name type="scientific">Natronospira bacteriovora</name>
    <dbReference type="NCBI Taxonomy" id="3069753"/>
    <lineage>
        <taxon>Bacteria</taxon>
        <taxon>Pseudomonadati</taxon>
        <taxon>Pseudomonadota</taxon>
        <taxon>Gammaproteobacteria</taxon>
        <taxon>Natronospirales</taxon>
        <taxon>Natronospiraceae</taxon>
        <taxon>Natronospira</taxon>
    </lineage>
</organism>
<sequence precursor="true">MKHVLRHLSKLATCLLALSLIALPVTASAQDDGVERLRQALANLDSLSAGFEQTVLDSEFTVDEVSSGTVEIKRPGRFRWDYTDPYEQLIVADGERMWIYEADLEQATVQSMDETLASSPAMLLTGSADLDEGFHLEDEGRQGRLYWVRLVPRVQDSEFESVRIGIGEQTIELMELRDNIGQTTRIEFHSIELNPPIDDGRFQFSPPEGTDVIER</sequence>
<dbReference type="HAMAP" id="MF_00240">
    <property type="entry name" value="LolA"/>
    <property type="match status" value="1"/>
</dbReference>
<keyword evidence="11" id="KW-0449">Lipoprotein</keyword>
<reference evidence="11 12" key="1">
    <citation type="submission" date="2023-08" db="EMBL/GenBank/DDBJ databases">
        <title>Whole-genome sequencing of halo(alkali)philic microorganisms from hypersaline lakes.</title>
        <authorList>
            <person name="Sorokin D.Y."/>
            <person name="Abbas B."/>
            <person name="Merkel A.Y."/>
        </authorList>
    </citation>
    <scope>NUCLEOTIDE SEQUENCE [LARGE SCALE GENOMIC DNA]</scope>
    <source>
        <strain evidence="11 12">AB-CW4</strain>
    </source>
</reference>
<dbReference type="InterPro" id="IPR018323">
    <property type="entry name" value="OM_lipoprot_carrier_LolA_Pbac"/>
</dbReference>
<feature type="signal peptide" evidence="10">
    <location>
        <begin position="1"/>
        <end position="29"/>
    </location>
</feature>
<evidence type="ECO:0000256" key="7">
    <source>
        <dbReference type="ARBA" id="ARBA00022764"/>
    </source>
</evidence>
<dbReference type="InterPro" id="IPR004564">
    <property type="entry name" value="OM_lipoprot_carrier_LolA-like"/>
</dbReference>
<evidence type="ECO:0000313" key="12">
    <source>
        <dbReference type="Proteomes" id="UP001239019"/>
    </source>
</evidence>
<evidence type="ECO:0000256" key="6">
    <source>
        <dbReference type="ARBA" id="ARBA00022729"/>
    </source>
</evidence>
<keyword evidence="8 10" id="KW-0653">Protein transport</keyword>
<keyword evidence="12" id="KW-1185">Reference proteome</keyword>
<comment type="function">
    <text evidence="10">Participates in the translocation of lipoproteins from the inner membrane to the outer membrane. Only forms a complex with a lipoprotein if the residue after the N-terminal Cys is not an aspartate (The Asp acts as a targeting signal to indicate that the lipoprotein should stay in the inner membrane).</text>
</comment>